<dbReference type="NCBIfam" id="TIGR02037">
    <property type="entry name" value="degP_htrA_DO"/>
    <property type="match status" value="1"/>
</dbReference>
<keyword evidence="5" id="KW-0378">Hydrolase</keyword>
<protein>
    <submittedName>
        <fullName evidence="11">Serine protease Do</fullName>
    </submittedName>
</protein>
<dbReference type="Pfam" id="PF13365">
    <property type="entry name" value="Trypsin_2"/>
    <property type="match status" value="1"/>
</dbReference>
<keyword evidence="4" id="KW-0677">Repeat</keyword>
<keyword evidence="2 11" id="KW-0645">Protease</keyword>
<dbReference type="Gene3D" id="2.40.10.120">
    <property type="match status" value="1"/>
</dbReference>
<evidence type="ECO:0000313" key="12">
    <source>
        <dbReference type="Proteomes" id="UP000186400"/>
    </source>
</evidence>
<feature type="active site" description="Charge relay system" evidence="7">
    <location>
        <position position="222"/>
    </location>
</feature>
<name>A0A1N6V974_9SPIO</name>
<reference evidence="11 12" key="1">
    <citation type="submission" date="2017-01" db="EMBL/GenBank/DDBJ databases">
        <authorList>
            <person name="Mah S.A."/>
            <person name="Swanson W.J."/>
            <person name="Moy G.W."/>
            <person name="Vacquier V.D."/>
        </authorList>
    </citation>
    <scope>NUCLEOTIDE SEQUENCE [LARGE SCALE GENOMIC DNA]</scope>
    <source>
        <strain evidence="11 12">ASpG1</strain>
    </source>
</reference>
<accession>A0A1N6V974</accession>
<proteinExistence type="inferred from homology"/>
<dbReference type="PANTHER" id="PTHR22939">
    <property type="entry name" value="SERINE PROTEASE FAMILY S1C HTRA-RELATED"/>
    <property type="match status" value="1"/>
</dbReference>
<dbReference type="GO" id="GO:0004252">
    <property type="term" value="F:serine-type endopeptidase activity"/>
    <property type="evidence" value="ECO:0007669"/>
    <property type="project" value="InterPro"/>
</dbReference>
<dbReference type="GO" id="GO:0006508">
    <property type="term" value="P:proteolysis"/>
    <property type="evidence" value="ECO:0007669"/>
    <property type="project" value="UniProtKB-KW"/>
</dbReference>
<feature type="domain" description="PDZ" evidence="10">
    <location>
        <begin position="386"/>
        <end position="473"/>
    </location>
</feature>
<dbReference type="SUPFAM" id="SSF50494">
    <property type="entry name" value="Trypsin-like serine proteases"/>
    <property type="match status" value="1"/>
</dbReference>
<feature type="active site" description="Charge relay system" evidence="7">
    <location>
        <position position="144"/>
    </location>
</feature>
<dbReference type="PRINTS" id="PR00834">
    <property type="entry name" value="PROTEASES2C"/>
</dbReference>
<dbReference type="AlphaFoldDB" id="A0A1N6V974"/>
<keyword evidence="12" id="KW-1185">Reference proteome</keyword>
<dbReference type="PROSITE" id="PS50106">
    <property type="entry name" value="PDZ"/>
    <property type="match status" value="2"/>
</dbReference>
<evidence type="ECO:0000256" key="7">
    <source>
        <dbReference type="PIRSR" id="PIRSR611782-1"/>
    </source>
</evidence>
<keyword evidence="3 9" id="KW-0732">Signal</keyword>
<feature type="binding site" evidence="8">
    <location>
        <position position="144"/>
    </location>
    <ligand>
        <name>substrate</name>
    </ligand>
</feature>
<gene>
    <name evidence="11" type="ORF">SAMN05920897_11427</name>
</gene>
<evidence type="ECO:0000256" key="9">
    <source>
        <dbReference type="SAM" id="SignalP"/>
    </source>
</evidence>
<dbReference type="Proteomes" id="UP000186400">
    <property type="component" value="Unassembled WGS sequence"/>
</dbReference>
<keyword evidence="6" id="KW-0720">Serine protease</keyword>
<evidence type="ECO:0000256" key="4">
    <source>
        <dbReference type="ARBA" id="ARBA00022737"/>
    </source>
</evidence>
<dbReference type="InterPro" id="IPR001478">
    <property type="entry name" value="PDZ"/>
</dbReference>
<dbReference type="RefSeq" id="WP_076489334.1">
    <property type="nucleotide sequence ID" value="NZ_FTMS01000014.1"/>
</dbReference>
<dbReference type="SMART" id="SM00228">
    <property type="entry name" value="PDZ"/>
    <property type="match status" value="2"/>
</dbReference>
<feature type="signal peptide" evidence="9">
    <location>
        <begin position="1"/>
        <end position="23"/>
    </location>
</feature>
<feature type="domain" description="PDZ" evidence="10">
    <location>
        <begin position="266"/>
        <end position="330"/>
    </location>
</feature>
<dbReference type="InterPro" id="IPR009003">
    <property type="entry name" value="Peptidase_S1_PA"/>
</dbReference>
<evidence type="ECO:0000256" key="5">
    <source>
        <dbReference type="ARBA" id="ARBA00022801"/>
    </source>
</evidence>
<evidence type="ECO:0000256" key="2">
    <source>
        <dbReference type="ARBA" id="ARBA00022670"/>
    </source>
</evidence>
<comment type="similarity">
    <text evidence="1">Belongs to the peptidase S1C family.</text>
</comment>
<dbReference type="InterPro" id="IPR001940">
    <property type="entry name" value="Peptidase_S1C"/>
</dbReference>
<dbReference type="STRING" id="159291.SAMN05920897_11427"/>
<evidence type="ECO:0000259" key="10">
    <source>
        <dbReference type="PROSITE" id="PS50106"/>
    </source>
</evidence>
<feature type="chain" id="PRO_5012365230" evidence="9">
    <location>
        <begin position="24"/>
        <end position="473"/>
    </location>
</feature>
<dbReference type="SUPFAM" id="SSF50156">
    <property type="entry name" value="PDZ domain-like"/>
    <property type="match status" value="2"/>
</dbReference>
<dbReference type="EMBL" id="FTMS01000014">
    <property type="protein sequence ID" value="SIQ74424.1"/>
    <property type="molecule type" value="Genomic_DNA"/>
</dbReference>
<dbReference type="PANTHER" id="PTHR22939:SF129">
    <property type="entry name" value="SERINE PROTEASE HTRA2, MITOCHONDRIAL"/>
    <property type="match status" value="1"/>
</dbReference>
<dbReference type="InterPro" id="IPR036034">
    <property type="entry name" value="PDZ_sf"/>
</dbReference>
<dbReference type="OrthoDB" id="9758917at2"/>
<sequence length="473" mass="51146">MKKHSLFGVAYLVLALLPGTVAGQSRLDPMTVMEAQQETLRRVSQEVLPVVVEVEVVQRVTRRTMPRMSPFDFFFGRPDPENREQQREFEQRGIGSGIIVRRVDEKVYVLSNDHVIGKAEEINITLHDGRTFKATRVGSDPNTDLALAMFETDQDIPLAVLGDSDTVQVGDFALAVGNPLGFESTVTSGIISAVGRQGPQGQRIPVLTDYIQTDAAINRGNSGGPLVNLRGEVIGINTWIASQTGGSIGLGFAIPVNVASRAINQFIETGSAQYGWLGVNMADPPESPSNSLRESEGGAIVYNLYSGSPAEEAGLRPGDIIVSVGDETIRTSNDLLRAVTRLDPGVRTRFGILREGTRQDVFVRTGSRPSDGEATSPANLWPGMSVVEMTDSIRENLDLSSRDGAVIIGQVSSGSPAAMAGLRSGDIILRVNNTGVSTLREFYRELNRASVADDEVLFRVRRNDTNLIIGLVR</sequence>
<evidence type="ECO:0000256" key="1">
    <source>
        <dbReference type="ARBA" id="ARBA00010541"/>
    </source>
</evidence>
<evidence type="ECO:0000313" key="11">
    <source>
        <dbReference type="EMBL" id="SIQ74424.1"/>
    </source>
</evidence>
<feature type="active site" description="Charge relay system" evidence="7">
    <location>
        <position position="114"/>
    </location>
</feature>
<dbReference type="Pfam" id="PF13180">
    <property type="entry name" value="PDZ_2"/>
    <property type="match status" value="2"/>
</dbReference>
<organism evidence="11 12">
    <name type="scientific">Alkalispirochaeta americana</name>
    <dbReference type="NCBI Taxonomy" id="159291"/>
    <lineage>
        <taxon>Bacteria</taxon>
        <taxon>Pseudomonadati</taxon>
        <taxon>Spirochaetota</taxon>
        <taxon>Spirochaetia</taxon>
        <taxon>Spirochaetales</taxon>
        <taxon>Spirochaetaceae</taxon>
        <taxon>Alkalispirochaeta</taxon>
    </lineage>
</organism>
<feature type="binding site" evidence="8">
    <location>
        <position position="114"/>
    </location>
    <ligand>
        <name>substrate</name>
    </ligand>
</feature>
<dbReference type="InterPro" id="IPR011782">
    <property type="entry name" value="Pept_S1C_Do"/>
</dbReference>
<evidence type="ECO:0000256" key="8">
    <source>
        <dbReference type="PIRSR" id="PIRSR611782-2"/>
    </source>
</evidence>
<evidence type="ECO:0000256" key="6">
    <source>
        <dbReference type="ARBA" id="ARBA00022825"/>
    </source>
</evidence>
<feature type="binding site" evidence="8">
    <location>
        <begin position="220"/>
        <end position="222"/>
    </location>
    <ligand>
        <name>substrate</name>
    </ligand>
</feature>
<evidence type="ECO:0000256" key="3">
    <source>
        <dbReference type="ARBA" id="ARBA00022729"/>
    </source>
</evidence>
<dbReference type="Gene3D" id="2.30.42.10">
    <property type="match status" value="2"/>
</dbReference>